<organism evidence="2 3">
    <name type="scientific">Turnera subulata</name>
    <dbReference type="NCBI Taxonomy" id="218843"/>
    <lineage>
        <taxon>Eukaryota</taxon>
        <taxon>Viridiplantae</taxon>
        <taxon>Streptophyta</taxon>
        <taxon>Embryophyta</taxon>
        <taxon>Tracheophyta</taxon>
        <taxon>Spermatophyta</taxon>
        <taxon>Magnoliopsida</taxon>
        <taxon>eudicotyledons</taxon>
        <taxon>Gunneridae</taxon>
        <taxon>Pentapetalae</taxon>
        <taxon>rosids</taxon>
        <taxon>fabids</taxon>
        <taxon>Malpighiales</taxon>
        <taxon>Passifloraceae</taxon>
        <taxon>Turnera</taxon>
    </lineage>
</organism>
<protein>
    <submittedName>
        <fullName evidence="2">Uncharacterized protein</fullName>
    </submittedName>
</protein>
<feature type="compositionally biased region" description="Gly residues" evidence="1">
    <location>
        <begin position="1"/>
        <end position="11"/>
    </location>
</feature>
<name>A0A9Q0GGQ7_9ROSI</name>
<sequence>MPVVGGGGPAGGAAVEDEGGGGGTRGGALVRGAGDSEEVGSRHKQMDNPTRWATLGRLEGVNERDRRWVRQSNDKVERERRWVNEREDG</sequence>
<feature type="region of interest" description="Disordered" evidence="1">
    <location>
        <begin position="70"/>
        <end position="89"/>
    </location>
</feature>
<dbReference type="AlphaFoldDB" id="A0A9Q0GGQ7"/>
<evidence type="ECO:0000256" key="1">
    <source>
        <dbReference type="SAM" id="MobiDB-lite"/>
    </source>
</evidence>
<dbReference type="Proteomes" id="UP001141552">
    <property type="component" value="Unassembled WGS sequence"/>
</dbReference>
<proteinExistence type="predicted"/>
<gene>
    <name evidence="2" type="ORF">Tsubulata_015471</name>
</gene>
<evidence type="ECO:0000313" key="3">
    <source>
        <dbReference type="Proteomes" id="UP001141552"/>
    </source>
</evidence>
<feature type="region of interest" description="Disordered" evidence="1">
    <location>
        <begin position="1"/>
        <end position="55"/>
    </location>
</feature>
<evidence type="ECO:0000313" key="2">
    <source>
        <dbReference type="EMBL" id="KAJ4848076.1"/>
    </source>
</evidence>
<keyword evidence="3" id="KW-1185">Reference proteome</keyword>
<accession>A0A9Q0GGQ7</accession>
<dbReference type="EMBL" id="JAKUCV010001006">
    <property type="protein sequence ID" value="KAJ4848076.1"/>
    <property type="molecule type" value="Genomic_DNA"/>
</dbReference>
<reference evidence="2" key="2">
    <citation type="journal article" date="2023" name="Plants (Basel)">
        <title>Annotation of the Turnera subulata (Passifloraceae) Draft Genome Reveals the S-Locus Evolved after the Divergence of Turneroideae from Passifloroideae in a Stepwise Manner.</title>
        <authorList>
            <person name="Henning P.M."/>
            <person name="Roalson E.H."/>
            <person name="Mir W."/>
            <person name="McCubbin A.G."/>
            <person name="Shore J.S."/>
        </authorList>
    </citation>
    <scope>NUCLEOTIDE SEQUENCE</scope>
    <source>
        <strain evidence="2">F60SS</strain>
    </source>
</reference>
<reference evidence="2" key="1">
    <citation type="submission" date="2022-02" db="EMBL/GenBank/DDBJ databases">
        <authorList>
            <person name="Henning P.M."/>
            <person name="McCubbin A.G."/>
            <person name="Shore J.S."/>
        </authorList>
    </citation>
    <scope>NUCLEOTIDE SEQUENCE</scope>
    <source>
        <strain evidence="2">F60SS</strain>
        <tissue evidence="2">Leaves</tissue>
    </source>
</reference>
<comment type="caution">
    <text evidence="2">The sequence shown here is derived from an EMBL/GenBank/DDBJ whole genome shotgun (WGS) entry which is preliminary data.</text>
</comment>